<dbReference type="AlphaFoldDB" id="A0AAV0YAT9"/>
<evidence type="ECO:0000313" key="1">
    <source>
        <dbReference type="EMBL" id="CAI6377596.1"/>
    </source>
</evidence>
<gene>
    <name evidence="1" type="ORF">MEUPH1_LOCUS30830</name>
</gene>
<protein>
    <recommendedName>
        <fullName evidence="3">DDE Tnp4 domain-containing protein</fullName>
    </recommendedName>
</protein>
<keyword evidence="2" id="KW-1185">Reference proteome</keyword>
<name>A0AAV0YAT9_9HEMI</name>
<organism evidence="1 2">
    <name type="scientific">Macrosiphum euphorbiae</name>
    <name type="common">potato aphid</name>
    <dbReference type="NCBI Taxonomy" id="13131"/>
    <lineage>
        <taxon>Eukaryota</taxon>
        <taxon>Metazoa</taxon>
        <taxon>Ecdysozoa</taxon>
        <taxon>Arthropoda</taxon>
        <taxon>Hexapoda</taxon>
        <taxon>Insecta</taxon>
        <taxon>Pterygota</taxon>
        <taxon>Neoptera</taxon>
        <taxon>Paraneoptera</taxon>
        <taxon>Hemiptera</taxon>
        <taxon>Sternorrhyncha</taxon>
        <taxon>Aphidomorpha</taxon>
        <taxon>Aphidoidea</taxon>
        <taxon>Aphididae</taxon>
        <taxon>Macrosiphini</taxon>
        <taxon>Macrosiphum</taxon>
    </lineage>
</organism>
<accession>A0AAV0YAT9</accession>
<dbReference type="EMBL" id="CARXXK010001804">
    <property type="protein sequence ID" value="CAI6377596.1"/>
    <property type="molecule type" value="Genomic_DNA"/>
</dbReference>
<sequence>MRFRCLLKDRTLHYSPTKASKIVLACVVLHNLCIVENIPLIEKDVEEDDFGMYQVNDNEEMTQNRQNPELVAGIRFRQNIVNRLFTD</sequence>
<comment type="caution">
    <text evidence="1">The sequence shown here is derived from an EMBL/GenBank/DDBJ whole genome shotgun (WGS) entry which is preliminary data.</text>
</comment>
<dbReference type="Proteomes" id="UP001160148">
    <property type="component" value="Unassembled WGS sequence"/>
</dbReference>
<proteinExistence type="predicted"/>
<evidence type="ECO:0000313" key="2">
    <source>
        <dbReference type="Proteomes" id="UP001160148"/>
    </source>
</evidence>
<evidence type="ECO:0008006" key="3">
    <source>
        <dbReference type="Google" id="ProtNLM"/>
    </source>
</evidence>
<reference evidence="1 2" key="1">
    <citation type="submission" date="2023-01" db="EMBL/GenBank/DDBJ databases">
        <authorList>
            <person name="Whitehead M."/>
        </authorList>
    </citation>
    <scope>NUCLEOTIDE SEQUENCE [LARGE SCALE GENOMIC DNA]</scope>
</reference>